<comment type="caution">
    <text evidence="11">The sequence shown here is derived from an EMBL/GenBank/DDBJ whole genome shotgun (WGS) entry which is preliminary data.</text>
</comment>
<dbReference type="GO" id="GO:0016042">
    <property type="term" value="P:lipid catabolic process"/>
    <property type="evidence" value="ECO:0007669"/>
    <property type="project" value="UniProtKB-KW"/>
</dbReference>
<feature type="signal peptide" evidence="9">
    <location>
        <begin position="1"/>
        <end position="22"/>
    </location>
</feature>
<proteinExistence type="inferred from homology"/>
<dbReference type="AlphaFoldDB" id="A0AAD7Z9J2"/>
<accession>A0AAD7Z9J2</accession>
<evidence type="ECO:0000259" key="10">
    <source>
        <dbReference type="Pfam" id="PF00561"/>
    </source>
</evidence>
<dbReference type="InterPro" id="IPR029058">
    <property type="entry name" value="AB_hydrolase_fold"/>
</dbReference>
<comment type="similarity">
    <text evidence="1 7">Belongs to the AB hydrolase superfamily. Lipase family.</text>
</comment>
<reference evidence="11" key="1">
    <citation type="journal article" date="2023" name="IScience">
        <title>Live-bearing cockroach genome reveals convergent evolutionary mechanisms linked to viviparity in insects and beyond.</title>
        <authorList>
            <person name="Fouks B."/>
            <person name="Harrison M.C."/>
            <person name="Mikhailova A.A."/>
            <person name="Marchal E."/>
            <person name="English S."/>
            <person name="Carruthers M."/>
            <person name="Jennings E.C."/>
            <person name="Chiamaka E.L."/>
            <person name="Frigard R.A."/>
            <person name="Pippel M."/>
            <person name="Attardo G.M."/>
            <person name="Benoit J.B."/>
            <person name="Bornberg-Bauer E."/>
            <person name="Tobe S.S."/>
        </authorList>
    </citation>
    <scope>NUCLEOTIDE SEQUENCE</scope>
    <source>
        <strain evidence="11">Stay&amp;Tobe</strain>
    </source>
</reference>
<feature type="active site" description="Charge relay system" evidence="8">
    <location>
        <position position="381"/>
    </location>
</feature>
<keyword evidence="4 7" id="KW-0442">Lipid degradation</keyword>
<evidence type="ECO:0000313" key="11">
    <source>
        <dbReference type="EMBL" id="KAJ9576438.1"/>
    </source>
</evidence>
<dbReference type="Pfam" id="PF00561">
    <property type="entry name" value="Abhydrolase_1"/>
    <property type="match status" value="1"/>
</dbReference>
<feature type="chain" id="PRO_5041908049" description="Lipase" evidence="9">
    <location>
        <begin position="23"/>
        <end position="411"/>
    </location>
</feature>
<feature type="active site" description="Nucleophile" evidence="8">
    <location>
        <position position="176"/>
    </location>
</feature>
<evidence type="ECO:0000256" key="3">
    <source>
        <dbReference type="ARBA" id="ARBA00022801"/>
    </source>
</evidence>
<keyword evidence="5" id="KW-0443">Lipid metabolism</keyword>
<dbReference type="InterPro" id="IPR025483">
    <property type="entry name" value="Lipase_euk"/>
</dbReference>
<evidence type="ECO:0000256" key="6">
    <source>
        <dbReference type="ARBA" id="ARBA00023180"/>
    </source>
</evidence>
<dbReference type="GO" id="GO:0016788">
    <property type="term" value="F:hydrolase activity, acting on ester bonds"/>
    <property type="evidence" value="ECO:0007669"/>
    <property type="project" value="InterPro"/>
</dbReference>
<keyword evidence="12" id="KW-1185">Reference proteome</keyword>
<evidence type="ECO:0000256" key="1">
    <source>
        <dbReference type="ARBA" id="ARBA00010701"/>
    </source>
</evidence>
<name>A0AAD7Z9J2_DIPPU</name>
<evidence type="ECO:0000256" key="7">
    <source>
        <dbReference type="PIRNR" id="PIRNR000862"/>
    </source>
</evidence>
<feature type="domain" description="AB hydrolase-1" evidence="10">
    <location>
        <begin position="82"/>
        <end position="387"/>
    </location>
</feature>
<reference evidence="11" key="2">
    <citation type="submission" date="2023-05" db="EMBL/GenBank/DDBJ databases">
        <authorList>
            <person name="Fouks B."/>
        </authorList>
    </citation>
    <scope>NUCLEOTIDE SEQUENCE</scope>
    <source>
        <strain evidence="11">Stay&amp;Tobe</strain>
        <tissue evidence="11">Testes</tissue>
    </source>
</reference>
<evidence type="ECO:0000313" key="12">
    <source>
        <dbReference type="Proteomes" id="UP001233999"/>
    </source>
</evidence>
<dbReference type="SUPFAM" id="SSF53474">
    <property type="entry name" value="alpha/beta-Hydrolases"/>
    <property type="match status" value="1"/>
</dbReference>
<evidence type="ECO:0000256" key="4">
    <source>
        <dbReference type="ARBA" id="ARBA00022963"/>
    </source>
</evidence>
<dbReference type="FunFam" id="3.40.50.1820:FF:000021">
    <property type="entry name" value="Lipase"/>
    <property type="match status" value="1"/>
</dbReference>
<gene>
    <name evidence="11" type="ORF">L9F63_006651</name>
</gene>
<evidence type="ECO:0000256" key="9">
    <source>
        <dbReference type="SAM" id="SignalP"/>
    </source>
</evidence>
<evidence type="ECO:0000256" key="8">
    <source>
        <dbReference type="PIRSR" id="PIRSR000862-1"/>
    </source>
</evidence>
<evidence type="ECO:0000256" key="2">
    <source>
        <dbReference type="ARBA" id="ARBA00022729"/>
    </source>
</evidence>
<protein>
    <recommendedName>
        <fullName evidence="7">Lipase</fullName>
    </recommendedName>
</protein>
<feature type="active site" description="Charge relay system" evidence="8">
    <location>
        <position position="350"/>
    </location>
</feature>
<dbReference type="Gene3D" id="3.40.50.1820">
    <property type="entry name" value="alpha/beta hydrolase"/>
    <property type="match status" value="1"/>
</dbReference>
<dbReference type="InterPro" id="IPR000073">
    <property type="entry name" value="AB_hydrolase_1"/>
</dbReference>
<keyword evidence="6" id="KW-0325">Glycoprotein</keyword>
<dbReference type="PANTHER" id="PTHR11005">
    <property type="entry name" value="LYSOSOMAL ACID LIPASE-RELATED"/>
    <property type="match status" value="1"/>
</dbReference>
<dbReference type="EMBL" id="JASPKZ010009790">
    <property type="protein sequence ID" value="KAJ9576438.1"/>
    <property type="molecule type" value="Genomic_DNA"/>
</dbReference>
<keyword evidence="2 9" id="KW-0732">Signal</keyword>
<dbReference type="Proteomes" id="UP001233999">
    <property type="component" value="Unassembled WGS sequence"/>
</dbReference>
<keyword evidence="3 7" id="KW-0378">Hydrolase</keyword>
<evidence type="ECO:0000256" key="5">
    <source>
        <dbReference type="ARBA" id="ARBA00023098"/>
    </source>
</evidence>
<dbReference type="PIRSF" id="PIRSF000862">
    <property type="entry name" value="Steryl_ester_lip"/>
    <property type="match status" value="1"/>
</dbReference>
<organism evidence="11 12">
    <name type="scientific">Diploptera punctata</name>
    <name type="common">Pacific beetle cockroach</name>
    <dbReference type="NCBI Taxonomy" id="6984"/>
    <lineage>
        <taxon>Eukaryota</taxon>
        <taxon>Metazoa</taxon>
        <taxon>Ecdysozoa</taxon>
        <taxon>Arthropoda</taxon>
        <taxon>Hexapoda</taxon>
        <taxon>Insecta</taxon>
        <taxon>Pterygota</taxon>
        <taxon>Neoptera</taxon>
        <taxon>Polyneoptera</taxon>
        <taxon>Dictyoptera</taxon>
        <taxon>Blattodea</taxon>
        <taxon>Blaberoidea</taxon>
        <taxon>Blaberidae</taxon>
        <taxon>Diplopterinae</taxon>
        <taxon>Diploptera</taxon>
    </lineage>
</organism>
<sequence length="411" mass="47260">MTELLRIALVTWCWLFVQGTTAARTRTLRLSDDNSSELNLTTPDLIEKYGYPVEIHTVESDGYILTLHRIPKGRKEHKQERPPVIIHHALLCSSFDWVVLGPDKSLAFILADQGYDVWLANARGNTYSRKHVSLDPSDSAFWKFSWHEMGKRDVPAEIDYILAITGYKKLFYIGHSMGTTMFFVMMSERPEYNSKIQVMIGLAPAVKFARNKSRISYMMEYVAESIVEGLLNLIGYQEFLPQTSMLNPLSRIMCRETAFTQRFCISFMELITGHSTQLFKKKLTVMLAHTPAGCSTRQVMHYAQIAVYGQFQQYDFGEEMNKIVYNNSKPPLYNLKNVTTPVAAYYGDSDSLAPYRNVKNLIGDLPNVIHSFRVPYENFNHLDFMWGKDANSLVYTDILNILSKYRHKTDT</sequence>